<organism evidence="1 2">
    <name type="scientific">Listeria monocytogenes serotype 1/2a (strain 10403S)</name>
    <dbReference type="NCBI Taxonomy" id="393133"/>
    <lineage>
        <taxon>Bacteria</taxon>
        <taxon>Bacillati</taxon>
        <taxon>Bacillota</taxon>
        <taxon>Bacilli</taxon>
        <taxon>Bacillales</taxon>
        <taxon>Listeriaceae</taxon>
        <taxon>Listeria</taxon>
    </lineage>
</organism>
<dbReference type="HOGENOM" id="CLU_564750_0_0_9"/>
<reference evidence="2" key="1">
    <citation type="submission" date="2010-04" db="EMBL/GenBank/DDBJ databases">
        <title>The genome sequence of Listeria monocytogenes strain 10403S.</title>
        <authorList>
            <consortium name="The Broad Institute Genome Sequencing Platform"/>
            <consortium name="The Broad Institute Genome Sequencing Center for Infectious Disease."/>
            <person name="Borowsky M."/>
            <person name="Borodovsky M."/>
            <person name="Young S.K."/>
            <person name="Zeng Q."/>
            <person name="Koehrsen M."/>
            <person name="Fitzgerald M."/>
            <person name="Wiedmann M."/>
            <person name="Swaminathan B."/>
            <person name="Lauer P."/>
            <person name="Portnoy D."/>
            <person name="Cossart P."/>
            <person name="Buchrieser C."/>
            <person name="Higgins D."/>
            <person name="Abouelleil A."/>
            <person name="Alvarado L."/>
            <person name="Arachchi H.M."/>
            <person name="Berlin A."/>
            <person name="Borenstein D."/>
            <person name="Brown A."/>
            <person name="Chapman S.B."/>
            <person name="Chen Z."/>
            <person name="Dunbar C.D."/>
            <person name="Engels R."/>
            <person name="Freedman E."/>
            <person name="Gearin G."/>
            <person name="Gellesch M."/>
            <person name="Goldberg J."/>
            <person name="Griggs A."/>
            <person name="Gujja S."/>
            <person name="Heilman E."/>
            <person name="Heiman D."/>
            <person name="Howarth C."/>
            <person name="Jen D."/>
            <person name="Larson L."/>
            <person name="Lui A."/>
            <person name="MacDonald J."/>
            <person name="Mehta T."/>
            <person name="Montmayeur A."/>
            <person name="Neiman D."/>
            <person name="Park D."/>
            <person name="Pearson M."/>
            <person name="Priest M."/>
            <person name="Richards J."/>
            <person name="Roberts A."/>
            <person name="Saif S."/>
            <person name="Shea T."/>
            <person name="Shenoy N."/>
            <person name="Sisk P."/>
            <person name="Stolte C."/>
            <person name="Sykes S."/>
            <person name="Walk T."/>
            <person name="White J."/>
            <person name="Yandava C."/>
            <person name="Haas B."/>
            <person name="Nusbaum C."/>
            <person name="Birren B."/>
        </authorList>
    </citation>
    <scope>NUCLEOTIDE SEQUENCE [LARGE SCALE GENOMIC DNA]</scope>
    <source>
        <strain evidence="2">10403S</strain>
    </source>
</reference>
<accession>A0A0H3GBY0</accession>
<dbReference type="Pfam" id="PF19786">
    <property type="entry name" value="DUF6270"/>
    <property type="match status" value="1"/>
</dbReference>
<sequence>MLTKIATYGCCATRDLFNKAFVSDWKNHFQLVSYQQHCSIVSLMSKPIDIELGEELQGELSNFEKSVFKQDVLKSFLETLKTTQPEYLVLDFHVDTFNGFIELTDGGIITNRIVRYKKLDIFNKMEARKVFSPLENTTEFRKRWIQSFNRFMQFMKENCPNTQIIINRLEVARMYYSLDNQMESMIERRKTKDHHTAETLAKIDECIDYFERYAMNNFDLQSLDFNSEEYFGAENNPWGTCYMHYNPYYYKKKFKDLWNIVENHFHAPTKLASFAPGGLAKQIPLGVTKLSDMDEVGVYYLTNATYLQMEDRPTTDNAGYFFIVYPRNGKNGYMQELRKSTAAFSIQIFVRITDGKESSKWNMVNSGFRTLTIPDVTSISEITEAGEYYITAEQVKKLQDHPTKKNGWFLTVSKKNHDSLKQLLTKNTQNDNAFEEYVRLVNVEKRTNLKWRKYHFDEANFSIIVAIRNFKNKVVRRLKLTKA</sequence>
<dbReference type="RefSeq" id="WP_003721586.1">
    <property type="nucleotide sequence ID" value="NC_017544.1"/>
</dbReference>
<gene>
    <name evidence="1" type="ordered locus">LMRG_00634</name>
</gene>
<evidence type="ECO:0000313" key="1">
    <source>
        <dbReference type="EMBL" id="AEO06171.1"/>
    </source>
</evidence>
<dbReference type="EMBL" id="CP002002">
    <property type="protein sequence ID" value="AEO06171.1"/>
    <property type="molecule type" value="Genomic_DNA"/>
</dbReference>
<evidence type="ECO:0000313" key="2">
    <source>
        <dbReference type="Proteomes" id="UP000001288"/>
    </source>
</evidence>
<dbReference type="AlphaFoldDB" id="A0A0H3GBY0"/>
<dbReference type="KEGG" id="lmt:LMRG_00634"/>
<proteinExistence type="predicted"/>
<protein>
    <submittedName>
        <fullName evidence="1">Major teichoic acid biosynthesis protein C</fullName>
    </submittedName>
</protein>
<dbReference type="Proteomes" id="UP000001288">
    <property type="component" value="Chromosome"/>
</dbReference>
<dbReference type="InterPro" id="IPR046237">
    <property type="entry name" value="DUF6270"/>
</dbReference>
<name>A0A0H3GBY0_LISM4</name>